<organism evidence="3 4">
    <name type="scientific">Chromobacterium phragmitis</name>
    <dbReference type="NCBI Taxonomy" id="2202141"/>
    <lineage>
        <taxon>Bacteria</taxon>
        <taxon>Pseudomonadati</taxon>
        <taxon>Pseudomonadota</taxon>
        <taxon>Betaproteobacteria</taxon>
        <taxon>Neisseriales</taxon>
        <taxon>Chromobacteriaceae</taxon>
        <taxon>Chromobacterium</taxon>
    </lineage>
</organism>
<name>A0A344UNY1_9NEIS</name>
<gene>
    <name evidence="3" type="ORF">DK843_11150</name>
</gene>
<sequence length="81" mass="9761">MTEIRLEQVLLYSTIFHYLVLILWFCLFFYAHDALFRLQRRWFRITEPAFDLLNYGGIGLYKILVFVFNVAPLLALWLASR</sequence>
<evidence type="ECO:0000256" key="1">
    <source>
        <dbReference type="SAM" id="Phobius"/>
    </source>
</evidence>
<dbReference type="Proteomes" id="UP000252038">
    <property type="component" value="Chromosome"/>
</dbReference>
<keyword evidence="1" id="KW-1133">Transmembrane helix</keyword>
<feature type="transmembrane region" description="Helical" evidence="1">
    <location>
        <begin position="52"/>
        <end position="79"/>
    </location>
</feature>
<proteinExistence type="predicted"/>
<dbReference type="InterPro" id="IPR049220">
    <property type="entry name" value="DUF6868"/>
</dbReference>
<keyword evidence="1" id="KW-0472">Membrane</keyword>
<dbReference type="RefSeq" id="WP_114063631.1">
    <property type="nucleotide sequence ID" value="NZ_CP029495.1"/>
</dbReference>
<dbReference type="KEGG" id="chrb:DK843_11150"/>
<accession>A0A344UNY1</accession>
<feature type="transmembrane region" description="Helical" evidence="1">
    <location>
        <begin position="9"/>
        <end position="32"/>
    </location>
</feature>
<evidence type="ECO:0000259" key="2">
    <source>
        <dbReference type="Pfam" id="PF21742"/>
    </source>
</evidence>
<evidence type="ECO:0000313" key="4">
    <source>
        <dbReference type="Proteomes" id="UP000252038"/>
    </source>
</evidence>
<protein>
    <recommendedName>
        <fullName evidence="2">DUF6868 domain-containing protein</fullName>
    </recommendedName>
</protein>
<evidence type="ECO:0000313" key="3">
    <source>
        <dbReference type="EMBL" id="AXE36979.1"/>
    </source>
</evidence>
<dbReference type="AlphaFoldDB" id="A0A344UNY1"/>
<dbReference type="Pfam" id="PF21742">
    <property type="entry name" value="DUF6868"/>
    <property type="match status" value="1"/>
</dbReference>
<keyword evidence="1" id="KW-0812">Transmembrane</keyword>
<feature type="domain" description="DUF6868" evidence="2">
    <location>
        <begin position="1"/>
        <end position="78"/>
    </location>
</feature>
<dbReference type="OrthoDB" id="5472096at2"/>
<dbReference type="KEGG" id="chri:DK842_05620"/>
<dbReference type="EMBL" id="CP029554">
    <property type="protein sequence ID" value="AXE36979.1"/>
    <property type="molecule type" value="Genomic_DNA"/>
</dbReference>
<reference evidence="3 4" key="1">
    <citation type="submission" date="2018-05" db="EMBL/GenBank/DDBJ databases">
        <title>Genome sequencing, assembly and analysis of the novel insecticidal bacterium, Chromobacterium phragmitis.</title>
        <authorList>
            <person name="Sparks M.E."/>
            <person name="Blackburn M.B."/>
            <person name="Gundersen-Rindal D.E."/>
        </authorList>
    </citation>
    <scope>NUCLEOTIDE SEQUENCE [LARGE SCALE GENOMIC DNA]</scope>
    <source>
        <strain evidence="3">IIBBL 274-1</strain>
    </source>
</reference>